<organism evidence="3 4">
    <name type="scientific">Sulfobacillus benefaciens</name>
    <dbReference type="NCBI Taxonomy" id="453960"/>
    <lineage>
        <taxon>Bacteria</taxon>
        <taxon>Bacillati</taxon>
        <taxon>Bacillota</taxon>
        <taxon>Clostridia</taxon>
        <taxon>Eubacteriales</taxon>
        <taxon>Clostridiales Family XVII. Incertae Sedis</taxon>
        <taxon>Sulfobacillus</taxon>
    </lineage>
</organism>
<evidence type="ECO:0000313" key="3">
    <source>
        <dbReference type="EMBL" id="PSR30348.1"/>
    </source>
</evidence>
<feature type="domain" description="GFO/IDH/MocA-like oxidoreductase" evidence="2">
    <location>
        <begin position="131"/>
        <end position="252"/>
    </location>
</feature>
<dbReference type="InterPro" id="IPR055170">
    <property type="entry name" value="GFO_IDH_MocA-like_dom"/>
</dbReference>
<dbReference type="InterPro" id="IPR052515">
    <property type="entry name" value="Gfo/Idh/MocA_Oxidoreductase"/>
</dbReference>
<evidence type="ECO:0000313" key="4">
    <source>
        <dbReference type="Proteomes" id="UP000242699"/>
    </source>
</evidence>
<proteinExistence type="predicted"/>
<name>A0A2T2X7B7_9FIRM</name>
<dbReference type="Gene3D" id="3.40.50.720">
    <property type="entry name" value="NAD(P)-binding Rossmann-like Domain"/>
    <property type="match status" value="1"/>
</dbReference>
<dbReference type="InterPro" id="IPR036291">
    <property type="entry name" value="NAD(P)-bd_dom_sf"/>
</dbReference>
<dbReference type="AlphaFoldDB" id="A0A2T2X7B7"/>
<dbReference type="Pfam" id="PF01408">
    <property type="entry name" value="GFO_IDH_MocA"/>
    <property type="match status" value="1"/>
</dbReference>
<dbReference type="GO" id="GO:0000166">
    <property type="term" value="F:nucleotide binding"/>
    <property type="evidence" value="ECO:0007669"/>
    <property type="project" value="InterPro"/>
</dbReference>
<protein>
    <submittedName>
        <fullName evidence="3">Gfo/Idh/MocA family oxidoreductase</fullName>
    </submittedName>
</protein>
<reference evidence="3 4" key="1">
    <citation type="journal article" date="2014" name="BMC Genomics">
        <title>Comparison of environmental and isolate Sulfobacillus genomes reveals diverse carbon, sulfur, nitrogen, and hydrogen metabolisms.</title>
        <authorList>
            <person name="Justice N.B."/>
            <person name="Norman A."/>
            <person name="Brown C.T."/>
            <person name="Singh A."/>
            <person name="Thomas B.C."/>
            <person name="Banfield J.F."/>
        </authorList>
    </citation>
    <scope>NUCLEOTIDE SEQUENCE [LARGE SCALE GENOMIC DNA]</scope>
    <source>
        <strain evidence="3">AMDSBA1</strain>
    </source>
</reference>
<dbReference type="Proteomes" id="UP000242699">
    <property type="component" value="Unassembled WGS sequence"/>
</dbReference>
<dbReference type="SUPFAM" id="SSF55347">
    <property type="entry name" value="Glyceraldehyde-3-phosphate dehydrogenase-like, C-terminal domain"/>
    <property type="match status" value="1"/>
</dbReference>
<dbReference type="InterPro" id="IPR000683">
    <property type="entry name" value="Gfo/Idh/MocA-like_OxRdtase_N"/>
</dbReference>
<dbReference type="Pfam" id="PF22725">
    <property type="entry name" value="GFO_IDH_MocA_C3"/>
    <property type="match status" value="1"/>
</dbReference>
<dbReference type="PANTHER" id="PTHR43249">
    <property type="entry name" value="UDP-N-ACETYL-2-AMINO-2-DEOXY-D-GLUCURONATE OXIDASE"/>
    <property type="match status" value="1"/>
</dbReference>
<dbReference type="PANTHER" id="PTHR43249:SF1">
    <property type="entry name" value="D-GLUCOSIDE 3-DEHYDROGENASE"/>
    <property type="match status" value="1"/>
</dbReference>
<dbReference type="Gene3D" id="3.30.360.10">
    <property type="entry name" value="Dihydrodipicolinate Reductase, domain 2"/>
    <property type="match status" value="1"/>
</dbReference>
<dbReference type="SUPFAM" id="SSF51735">
    <property type="entry name" value="NAD(P)-binding Rossmann-fold domains"/>
    <property type="match status" value="1"/>
</dbReference>
<accession>A0A2T2X7B7</accession>
<feature type="domain" description="Gfo/Idh/MocA-like oxidoreductase N-terminal" evidence="1">
    <location>
        <begin position="3"/>
        <end position="119"/>
    </location>
</feature>
<dbReference type="EMBL" id="PXYT01000011">
    <property type="protein sequence ID" value="PSR30348.1"/>
    <property type="molecule type" value="Genomic_DNA"/>
</dbReference>
<gene>
    <name evidence="3" type="ORF">C7B43_06440</name>
</gene>
<evidence type="ECO:0000259" key="2">
    <source>
        <dbReference type="Pfam" id="PF22725"/>
    </source>
</evidence>
<evidence type="ECO:0000259" key="1">
    <source>
        <dbReference type="Pfam" id="PF01408"/>
    </source>
</evidence>
<comment type="caution">
    <text evidence="3">The sequence shown here is derived from an EMBL/GenBank/DDBJ whole genome shotgun (WGS) entry which is preliminary data.</text>
</comment>
<sequence>MAIRAALIGCGKIGQRHLQALVHQNAIDLVATVDTSQERAEAAAVAFDADAFTEMDVMLDKANIDAAIIATPSGLHRDLAFQVIGRGKHVIVEKPLALTYRDAKAIVDLAKERNVFAVVTQFNRMLPTVEQLLQAHQDGRLGRIVNGGVAVRWSRPQSYYDEAPWRGTFAMDGGVLFNQAIHAIDVLLQLMGPVAEVFAYTATLTHQIEAEDSVAGTLRFQSGALATVAATTCVPKTNLEERLTVVGENGVVVIGPTVNQVDTWRVGDDDEDEVRQALLDLPSRPSWQSHQDALKDFADAIEEGRRPRLDAASALAGIAVIEGLMQSGREGRVVTMSEITGESV</sequence>